<dbReference type="InterPro" id="IPR011547">
    <property type="entry name" value="SLC26A/SulP_dom"/>
</dbReference>
<organism evidence="7 8">
    <name type="scientific">Daphnia pulex</name>
    <name type="common">Water flea</name>
    <dbReference type="NCBI Taxonomy" id="6669"/>
    <lineage>
        <taxon>Eukaryota</taxon>
        <taxon>Metazoa</taxon>
        <taxon>Ecdysozoa</taxon>
        <taxon>Arthropoda</taxon>
        <taxon>Crustacea</taxon>
        <taxon>Branchiopoda</taxon>
        <taxon>Diplostraca</taxon>
        <taxon>Cladocera</taxon>
        <taxon>Anomopoda</taxon>
        <taxon>Daphniidae</taxon>
        <taxon>Daphnia</taxon>
    </lineage>
</organism>
<dbReference type="EMBL" id="GL732574">
    <property type="protein sequence ID" value="EFX75516.1"/>
    <property type="molecule type" value="Genomic_DNA"/>
</dbReference>
<comment type="subcellular location">
    <subcellularLocation>
        <location evidence="1">Membrane</location>
        <topology evidence="1">Multi-pass membrane protein</topology>
    </subcellularLocation>
</comment>
<dbReference type="Proteomes" id="UP000000305">
    <property type="component" value="Unassembled WGS sequence"/>
</dbReference>
<dbReference type="OMA" id="RNATIMC"/>
<feature type="transmembrane region" description="Helical" evidence="5">
    <location>
        <begin position="87"/>
        <end position="120"/>
    </location>
</feature>
<evidence type="ECO:0000259" key="6">
    <source>
        <dbReference type="Pfam" id="PF00916"/>
    </source>
</evidence>
<keyword evidence="4 5" id="KW-0472">Membrane</keyword>
<keyword evidence="3 5" id="KW-1133">Transmembrane helix</keyword>
<protein>
    <recommendedName>
        <fullName evidence="6">SLC26A/SulP transporter domain-containing protein</fullName>
    </recommendedName>
</protein>
<evidence type="ECO:0000256" key="1">
    <source>
        <dbReference type="ARBA" id="ARBA00004141"/>
    </source>
</evidence>
<dbReference type="PANTHER" id="PTHR11814">
    <property type="entry name" value="SULFATE TRANSPORTER"/>
    <property type="match status" value="1"/>
</dbReference>
<evidence type="ECO:0000256" key="4">
    <source>
        <dbReference type="ARBA" id="ARBA00023136"/>
    </source>
</evidence>
<keyword evidence="2 5" id="KW-0812">Transmembrane</keyword>
<dbReference type="STRING" id="6669.E9GY06"/>
<accession>E9GY06</accession>
<feature type="transmembrane region" description="Helical" evidence="5">
    <location>
        <begin position="171"/>
        <end position="198"/>
    </location>
</feature>
<evidence type="ECO:0000313" key="7">
    <source>
        <dbReference type="EMBL" id="EFX75516.1"/>
    </source>
</evidence>
<feature type="transmembrane region" description="Helical" evidence="5">
    <location>
        <begin position="17"/>
        <end position="39"/>
    </location>
</feature>
<reference evidence="7 8" key="1">
    <citation type="journal article" date="2011" name="Science">
        <title>The ecoresponsive genome of Daphnia pulex.</title>
        <authorList>
            <person name="Colbourne J.K."/>
            <person name="Pfrender M.E."/>
            <person name="Gilbert D."/>
            <person name="Thomas W.K."/>
            <person name="Tucker A."/>
            <person name="Oakley T.H."/>
            <person name="Tokishita S."/>
            <person name="Aerts A."/>
            <person name="Arnold G.J."/>
            <person name="Basu M.K."/>
            <person name="Bauer D.J."/>
            <person name="Caceres C.E."/>
            <person name="Carmel L."/>
            <person name="Casola C."/>
            <person name="Choi J.H."/>
            <person name="Detter J.C."/>
            <person name="Dong Q."/>
            <person name="Dusheyko S."/>
            <person name="Eads B.D."/>
            <person name="Frohlich T."/>
            <person name="Geiler-Samerotte K.A."/>
            <person name="Gerlach D."/>
            <person name="Hatcher P."/>
            <person name="Jogdeo S."/>
            <person name="Krijgsveld J."/>
            <person name="Kriventseva E.V."/>
            <person name="Kultz D."/>
            <person name="Laforsch C."/>
            <person name="Lindquist E."/>
            <person name="Lopez J."/>
            <person name="Manak J.R."/>
            <person name="Muller J."/>
            <person name="Pangilinan J."/>
            <person name="Patwardhan R.P."/>
            <person name="Pitluck S."/>
            <person name="Pritham E.J."/>
            <person name="Rechtsteiner A."/>
            <person name="Rho M."/>
            <person name="Rogozin I.B."/>
            <person name="Sakarya O."/>
            <person name="Salamov A."/>
            <person name="Schaack S."/>
            <person name="Shapiro H."/>
            <person name="Shiga Y."/>
            <person name="Skalitzky C."/>
            <person name="Smith Z."/>
            <person name="Souvorov A."/>
            <person name="Sung W."/>
            <person name="Tang Z."/>
            <person name="Tsuchiya D."/>
            <person name="Tu H."/>
            <person name="Vos H."/>
            <person name="Wang M."/>
            <person name="Wolf Y.I."/>
            <person name="Yamagata H."/>
            <person name="Yamada T."/>
            <person name="Ye Y."/>
            <person name="Shaw J.R."/>
            <person name="Andrews J."/>
            <person name="Crease T.J."/>
            <person name="Tang H."/>
            <person name="Lucas S.M."/>
            <person name="Robertson H.M."/>
            <person name="Bork P."/>
            <person name="Koonin E.V."/>
            <person name="Zdobnov E.M."/>
            <person name="Grigoriev I.V."/>
            <person name="Lynch M."/>
            <person name="Boore J.L."/>
        </authorList>
    </citation>
    <scope>NUCLEOTIDE SEQUENCE [LARGE SCALE GENOMIC DNA]</scope>
</reference>
<dbReference type="InParanoid" id="E9GY06"/>
<dbReference type="Pfam" id="PF00916">
    <property type="entry name" value="Sulfate_transp"/>
    <property type="match status" value="1"/>
</dbReference>
<gene>
    <name evidence="7" type="ORF">DAPPUDRAFT_250146</name>
</gene>
<dbReference type="HOGENOM" id="CLU_1215863_0_0_1"/>
<evidence type="ECO:0000256" key="5">
    <source>
        <dbReference type="SAM" id="Phobius"/>
    </source>
</evidence>
<dbReference type="eggNOG" id="KOG0236">
    <property type="taxonomic scope" value="Eukaryota"/>
</dbReference>
<dbReference type="GO" id="GO:0016020">
    <property type="term" value="C:membrane"/>
    <property type="evidence" value="ECO:0007669"/>
    <property type="project" value="UniProtKB-SubCell"/>
</dbReference>
<evidence type="ECO:0000256" key="2">
    <source>
        <dbReference type="ARBA" id="ARBA00022692"/>
    </source>
</evidence>
<dbReference type="OrthoDB" id="288203at2759"/>
<dbReference type="KEGG" id="dpx:DAPPUDRAFT_250146"/>
<sequence>MRFPILKWLPKYSLQDFVADLVAGITVGVTVIPQGLAYATYGLYAAYMGCFIYALLGSTHAVTIGPTALLALVTYDSGATQMGPEAAILLAFPTGCIVFLFGLLNFVVAGFTSAAAFTIATTKIEALLGLEFEAEGTIPSGFLPFKPPVFTFQNGDKIYTFVEICRNLGSALYITPLVAILESIAIAKSFASLVLLAITVLTPYFFFIPKSCLAAVIICAVIFMVEVH</sequence>
<dbReference type="PhylomeDB" id="E9GY06"/>
<dbReference type="AlphaFoldDB" id="E9GY06"/>
<dbReference type="GO" id="GO:0055085">
    <property type="term" value="P:transmembrane transport"/>
    <property type="evidence" value="ECO:0007669"/>
    <property type="project" value="InterPro"/>
</dbReference>
<evidence type="ECO:0000256" key="3">
    <source>
        <dbReference type="ARBA" id="ARBA00022989"/>
    </source>
</evidence>
<feature type="transmembrane region" description="Helical" evidence="5">
    <location>
        <begin position="204"/>
        <end position="225"/>
    </location>
</feature>
<feature type="domain" description="SLC26A/SulP transporter" evidence="6">
    <location>
        <begin position="17"/>
        <end position="133"/>
    </location>
</feature>
<evidence type="ECO:0000313" key="8">
    <source>
        <dbReference type="Proteomes" id="UP000000305"/>
    </source>
</evidence>
<keyword evidence="8" id="KW-1185">Reference proteome</keyword>
<name>E9GY06_DAPPU</name>
<feature type="transmembrane region" description="Helical" evidence="5">
    <location>
        <begin position="51"/>
        <end position="75"/>
    </location>
</feature>
<dbReference type="InterPro" id="IPR001902">
    <property type="entry name" value="SLC26A/SulP_fam"/>
</dbReference>
<proteinExistence type="predicted"/>